<name>A0A5B7FTJ1_PORTR</name>
<sequence>MSLIRVIQAPAAPGLSIHLRVSVRYIAAAFLTRQKSASVENWRASLSHLSVPGGEEADSQTLSLPLPSSPSSSVY</sequence>
<reference evidence="2 3" key="1">
    <citation type="submission" date="2019-05" db="EMBL/GenBank/DDBJ databases">
        <title>Another draft genome of Portunus trituberculatus and its Hox gene families provides insights of decapod evolution.</title>
        <authorList>
            <person name="Jeong J.-H."/>
            <person name="Song I."/>
            <person name="Kim S."/>
            <person name="Choi T."/>
            <person name="Kim D."/>
            <person name="Ryu S."/>
            <person name="Kim W."/>
        </authorList>
    </citation>
    <scope>NUCLEOTIDE SEQUENCE [LARGE SCALE GENOMIC DNA]</scope>
    <source>
        <tissue evidence="2">Muscle</tissue>
    </source>
</reference>
<evidence type="ECO:0000256" key="1">
    <source>
        <dbReference type="SAM" id="MobiDB-lite"/>
    </source>
</evidence>
<organism evidence="2 3">
    <name type="scientific">Portunus trituberculatus</name>
    <name type="common">Swimming crab</name>
    <name type="synonym">Neptunus trituberculatus</name>
    <dbReference type="NCBI Taxonomy" id="210409"/>
    <lineage>
        <taxon>Eukaryota</taxon>
        <taxon>Metazoa</taxon>
        <taxon>Ecdysozoa</taxon>
        <taxon>Arthropoda</taxon>
        <taxon>Crustacea</taxon>
        <taxon>Multicrustacea</taxon>
        <taxon>Malacostraca</taxon>
        <taxon>Eumalacostraca</taxon>
        <taxon>Eucarida</taxon>
        <taxon>Decapoda</taxon>
        <taxon>Pleocyemata</taxon>
        <taxon>Brachyura</taxon>
        <taxon>Eubrachyura</taxon>
        <taxon>Portunoidea</taxon>
        <taxon>Portunidae</taxon>
        <taxon>Portuninae</taxon>
        <taxon>Portunus</taxon>
    </lineage>
</organism>
<comment type="caution">
    <text evidence="2">The sequence shown here is derived from an EMBL/GenBank/DDBJ whole genome shotgun (WGS) entry which is preliminary data.</text>
</comment>
<dbReference type="Proteomes" id="UP000324222">
    <property type="component" value="Unassembled WGS sequence"/>
</dbReference>
<evidence type="ECO:0000313" key="2">
    <source>
        <dbReference type="EMBL" id="MPC48687.1"/>
    </source>
</evidence>
<evidence type="ECO:0000313" key="3">
    <source>
        <dbReference type="Proteomes" id="UP000324222"/>
    </source>
</evidence>
<feature type="compositionally biased region" description="Low complexity" evidence="1">
    <location>
        <begin position="62"/>
        <end position="75"/>
    </location>
</feature>
<gene>
    <name evidence="2" type="ORF">E2C01_042469</name>
</gene>
<keyword evidence="3" id="KW-1185">Reference proteome</keyword>
<dbReference type="EMBL" id="VSRR010008416">
    <property type="protein sequence ID" value="MPC48687.1"/>
    <property type="molecule type" value="Genomic_DNA"/>
</dbReference>
<proteinExistence type="predicted"/>
<protein>
    <submittedName>
        <fullName evidence="2">Uncharacterized protein</fullName>
    </submittedName>
</protein>
<accession>A0A5B7FTJ1</accession>
<dbReference type="AlphaFoldDB" id="A0A5B7FTJ1"/>
<feature type="region of interest" description="Disordered" evidence="1">
    <location>
        <begin position="50"/>
        <end position="75"/>
    </location>
</feature>